<dbReference type="Proteomes" id="UP001234202">
    <property type="component" value="Unassembled WGS sequence"/>
</dbReference>
<sequence length="1090" mass="116718">MESLKTSYRASPASLRPTYTGGPVSLTPDGLYLLTTLHSTSLCITHIASARVVARVKGDGTPITAVAVTLNPSPAAEDGAGAAGHESGEYIVLTAHQSLSVRYYPFSITTAASYLATTSTSTTATPPPQLTFTRQLTRAQTHPSPILSLSVSPLIPRSSQDQSRATPTAATLFATGAADGTVKVWDTKGGFVTHVFRGHGGGVSAFAWRFSSDEANENAAAVGGYIDSAPSTTNNTAAKGYANAPNGGSNAAGAAGTAAGEGRTMQLITGSTDTRIRVYDLLLSSSSSASTSSRTAAAAAAAAGKPIHVLEGHVSVVRGLDVSPSGVEGRGKAGRWLVSAGRDRVGLVWDLEPPAAAGAEKGLRKVKAGVPLVAPRVVQTLLANESLETIGLLSSSHTIGNGIRERETLEQEQQGGAERGRLICYTGGEKGRVRLWDVLKGKEVGGVPGLDVEDLQDGEEMEEDDEQQGLAFVLYNPDTASTVAVHHDQNIVIASLPTMTVTRQIIGFNDEVIDSIYLSSPSPSSTGETGTSKDTHLALATNSNLVRIYDTHTLDARLLSGHTDVVLCLDKSPDGTLLVTGSKDTTARIWAQQQQSGRQEGAAVWRCVAVAKGHAEAVGAVAMSRTEGKAGKGRFLFTASQDRTVKMWDLSELPTRFRAAADEDEQTQPIALRSMSTLRIHEKDINTLDVSPDDKLLVSGSQDKTLKLFSIDFRAPTGAAAASGSVKQLGLCKGHKRGVWSVKFSPTDRVVASAAADRTVRLWSLDDFTCLKTFEGHTNSVLRVNFLSKGMQLVSTASDGLVKLWNIKEEECVKTLDGHEDKIWALAISADEKTIVSGGADSIVNFWQDCSAEEQQEEAEKLQKQVADEQDYQNYVSLKDYKRAIQLALAMAQPGRLLNLFNRVYESRPRPRAGVKVSEEERADLKSITGSASVDEILRTLSAKDLVRLLKFVRDWNTKAKTSGVAQRILETVVRGKSPNELMRTFEVATAKQAIVADDEEETAMEVDETDKPKRTRATTADLISLQDLLDGLLPYTERHMTRIERTLVDSYMVDYILGEMDGGLFDLGALEVDDGSDAVEDKDELMVDV</sequence>
<protein>
    <submittedName>
        <fullName evidence="1">Uncharacterized protein</fullName>
    </submittedName>
</protein>
<dbReference type="EMBL" id="JASBWV010000016">
    <property type="protein sequence ID" value="KAJ9122008.1"/>
    <property type="molecule type" value="Genomic_DNA"/>
</dbReference>
<gene>
    <name evidence="1" type="ORF">QFC24_004591</name>
</gene>
<keyword evidence="2" id="KW-1185">Reference proteome</keyword>
<accession>A0ACC2XDU6</accession>
<evidence type="ECO:0000313" key="1">
    <source>
        <dbReference type="EMBL" id="KAJ9122008.1"/>
    </source>
</evidence>
<comment type="caution">
    <text evidence="1">The sequence shown here is derived from an EMBL/GenBank/DDBJ whole genome shotgun (WGS) entry which is preliminary data.</text>
</comment>
<evidence type="ECO:0000313" key="2">
    <source>
        <dbReference type="Proteomes" id="UP001234202"/>
    </source>
</evidence>
<organism evidence="1 2">
    <name type="scientific">Naganishia onofrii</name>
    <dbReference type="NCBI Taxonomy" id="1851511"/>
    <lineage>
        <taxon>Eukaryota</taxon>
        <taxon>Fungi</taxon>
        <taxon>Dikarya</taxon>
        <taxon>Basidiomycota</taxon>
        <taxon>Agaricomycotina</taxon>
        <taxon>Tremellomycetes</taxon>
        <taxon>Filobasidiales</taxon>
        <taxon>Filobasidiaceae</taxon>
        <taxon>Naganishia</taxon>
    </lineage>
</organism>
<name>A0ACC2XDU6_9TREE</name>
<proteinExistence type="predicted"/>
<reference evidence="1" key="1">
    <citation type="submission" date="2023-04" db="EMBL/GenBank/DDBJ databases">
        <title>Draft Genome sequencing of Naganishia species isolated from polar environments using Oxford Nanopore Technology.</title>
        <authorList>
            <person name="Leo P."/>
            <person name="Venkateswaran K."/>
        </authorList>
    </citation>
    <scope>NUCLEOTIDE SEQUENCE</scope>
    <source>
        <strain evidence="1">DBVPG 5303</strain>
    </source>
</reference>